<gene>
    <name evidence="1" type="ORF">CPB84DRAFT_1934474</name>
</gene>
<evidence type="ECO:0000313" key="1">
    <source>
        <dbReference type="EMBL" id="KAF8894216.1"/>
    </source>
</evidence>
<accession>A0A9P5NKS4</accession>
<proteinExistence type="predicted"/>
<evidence type="ECO:0000313" key="2">
    <source>
        <dbReference type="Proteomes" id="UP000724874"/>
    </source>
</evidence>
<reference evidence="1" key="1">
    <citation type="submission" date="2020-11" db="EMBL/GenBank/DDBJ databases">
        <authorList>
            <consortium name="DOE Joint Genome Institute"/>
            <person name="Ahrendt S."/>
            <person name="Riley R."/>
            <person name="Andreopoulos W."/>
            <person name="LaButti K."/>
            <person name="Pangilinan J."/>
            <person name="Ruiz-duenas F.J."/>
            <person name="Barrasa J.M."/>
            <person name="Sanchez-Garcia M."/>
            <person name="Camarero S."/>
            <person name="Miyauchi S."/>
            <person name="Serrano A."/>
            <person name="Linde D."/>
            <person name="Babiker R."/>
            <person name="Drula E."/>
            <person name="Ayuso-Fernandez I."/>
            <person name="Pacheco R."/>
            <person name="Padilla G."/>
            <person name="Ferreira P."/>
            <person name="Barriuso J."/>
            <person name="Kellner H."/>
            <person name="Castanera R."/>
            <person name="Alfaro M."/>
            <person name="Ramirez L."/>
            <person name="Pisabarro A.G."/>
            <person name="Kuo A."/>
            <person name="Tritt A."/>
            <person name="Lipzen A."/>
            <person name="He G."/>
            <person name="Yan M."/>
            <person name="Ng V."/>
            <person name="Cullen D."/>
            <person name="Martin F."/>
            <person name="Rosso M.-N."/>
            <person name="Henrissat B."/>
            <person name="Hibbett D."/>
            <person name="Martinez A.T."/>
            <person name="Grigoriev I.V."/>
        </authorList>
    </citation>
    <scope>NUCLEOTIDE SEQUENCE</scope>
    <source>
        <strain evidence="1">AH 44721</strain>
    </source>
</reference>
<comment type="caution">
    <text evidence="1">The sequence shown here is derived from an EMBL/GenBank/DDBJ whole genome shotgun (WGS) entry which is preliminary data.</text>
</comment>
<dbReference type="AlphaFoldDB" id="A0A9P5NKS4"/>
<sequence>MNPYACAGWSNPQNPWSINDVPWRPTALNPPTFGALPPQTQPTSFRDFEFRFVHQNVLNCDVIGPKDLKYFEIRTIGERTTISRSNGCLAIISWTLKPTLEFMAGCARVNQKINSFLSLSSDTMYRTMHFEGKTYAWLQRQSGDYFMYAYGSNPLENLVQICRSTDGTKVVLKMKSEAFQAGLIEPCTLATILLLSGFDID</sequence>
<keyword evidence="2" id="KW-1185">Reference proteome</keyword>
<dbReference type="OrthoDB" id="3191568at2759"/>
<organism evidence="1 2">
    <name type="scientific">Gymnopilus junonius</name>
    <name type="common">Spectacular rustgill mushroom</name>
    <name type="synonym">Gymnopilus spectabilis subsp. junonius</name>
    <dbReference type="NCBI Taxonomy" id="109634"/>
    <lineage>
        <taxon>Eukaryota</taxon>
        <taxon>Fungi</taxon>
        <taxon>Dikarya</taxon>
        <taxon>Basidiomycota</taxon>
        <taxon>Agaricomycotina</taxon>
        <taxon>Agaricomycetes</taxon>
        <taxon>Agaricomycetidae</taxon>
        <taxon>Agaricales</taxon>
        <taxon>Agaricineae</taxon>
        <taxon>Hymenogastraceae</taxon>
        <taxon>Gymnopilus</taxon>
    </lineage>
</organism>
<name>A0A9P5NKS4_GYMJU</name>
<protein>
    <submittedName>
        <fullName evidence="1">Uncharacterized protein</fullName>
    </submittedName>
</protein>
<dbReference type="EMBL" id="JADNYJ010000065">
    <property type="protein sequence ID" value="KAF8894216.1"/>
    <property type="molecule type" value="Genomic_DNA"/>
</dbReference>
<dbReference type="Proteomes" id="UP000724874">
    <property type="component" value="Unassembled WGS sequence"/>
</dbReference>